<name>A0ABQ7R1L9_PLUXY</name>
<evidence type="ECO:0000313" key="2">
    <source>
        <dbReference type="EMBL" id="KAG7311178.1"/>
    </source>
</evidence>
<reference evidence="2 3" key="1">
    <citation type="submission" date="2021-06" db="EMBL/GenBank/DDBJ databases">
        <title>A haploid diamondback moth (Plutella xylostella L.) genome assembly resolves 31 chromosomes and identifies a diamide resistance mutation.</title>
        <authorList>
            <person name="Ward C.M."/>
            <person name="Perry K.D."/>
            <person name="Baker G."/>
            <person name="Powis K."/>
            <person name="Heckel D.G."/>
            <person name="Baxter S.W."/>
        </authorList>
    </citation>
    <scope>NUCLEOTIDE SEQUENCE [LARGE SCALE GENOMIC DNA]</scope>
    <source>
        <strain evidence="2 3">LV</strain>
        <tissue evidence="2">Single pupa</tissue>
    </source>
</reference>
<sequence>MTKTRTTQSRARAPRCWRRSPTRATSRPRRPNPGREPRTTWRRNVRRGARPCGGTPSRTRTPCAPRARGCTLCRTPGLVPARLAPAQPPSPAATTRRWASCPGRAPRCKTSSSSRLVAAPATRINNGKTR</sequence>
<feature type="compositionally biased region" description="Polar residues" evidence="1">
    <location>
        <begin position="1"/>
        <end position="10"/>
    </location>
</feature>
<comment type="caution">
    <text evidence="2">The sequence shown here is derived from an EMBL/GenBank/DDBJ whole genome shotgun (WGS) entry which is preliminary data.</text>
</comment>
<dbReference type="Proteomes" id="UP000823941">
    <property type="component" value="Chromosome 4"/>
</dbReference>
<feature type="region of interest" description="Disordered" evidence="1">
    <location>
        <begin position="1"/>
        <end position="67"/>
    </location>
</feature>
<accession>A0ABQ7R1L9</accession>
<organism evidence="2 3">
    <name type="scientific">Plutella xylostella</name>
    <name type="common">Diamondback moth</name>
    <name type="synonym">Plutella maculipennis</name>
    <dbReference type="NCBI Taxonomy" id="51655"/>
    <lineage>
        <taxon>Eukaryota</taxon>
        <taxon>Metazoa</taxon>
        <taxon>Ecdysozoa</taxon>
        <taxon>Arthropoda</taxon>
        <taxon>Hexapoda</taxon>
        <taxon>Insecta</taxon>
        <taxon>Pterygota</taxon>
        <taxon>Neoptera</taxon>
        <taxon>Endopterygota</taxon>
        <taxon>Lepidoptera</taxon>
        <taxon>Glossata</taxon>
        <taxon>Ditrysia</taxon>
        <taxon>Yponomeutoidea</taxon>
        <taxon>Plutellidae</taxon>
        <taxon>Plutella</taxon>
    </lineage>
</organism>
<feature type="region of interest" description="Disordered" evidence="1">
    <location>
        <begin position="80"/>
        <end position="130"/>
    </location>
</feature>
<protein>
    <submittedName>
        <fullName evidence="2">Uncharacterized protein</fullName>
    </submittedName>
</protein>
<feature type="compositionally biased region" description="Basic residues" evidence="1">
    <location>
        <begin position="12"/>
        <end position="32"/>
    </location>
</feature>
<gene>
    <name evidence="2" type="ORF">JYU34_002179</name>
</gene>
<dbReference type="EMBL" id="JAHIBW010000004">
    <property type="protein sequence ID" value="KAG7311178.1"/>
    <property type="molecule type" value="Genomic_DNA"/>
</dbReference>
<feature type="compositionally biased region" description="Basic residues" evidence="1">
    <location>
        <begin position="40"/>
        <end position="49"/>
    </location>
</feature>
<evidence type="ECO:0000256" key="1">
    <source>
        <dbReference type="SAM" id="MobiDB-lite"/>
    </source>
</evidence>
<evidence type="ECO:0000313" key="3">
    <source>
        <dbReference type="Proteomes" id="UP000823941"/>
    </source>
</evidence>
<keyword evidence="3" id="KW-1185">Reference proteome</keyword>
<proteinExistence type="predicted"/>